<evidence type="ECO:0000259" key="2">
    <source>
        <dbReference type="Pfam" id="PF13590"/>
    </source>
</evidence>
<feature type="domain" description="DUF4136" evidence="2">
    <location>
        <begin position="29"/>
        <end position="184"/>
    </location>
</feature>
<keyword evidence="1" id="KW-0732">Signal</keyword>
<dbReference type="eggNOG" id="ENOG5030VK0">
    <property type="taxonomic scope" value="Bacteria"/>
</dbReference>
<keyword evidence="4" id="KW-1185">Reference proteome</keyword>
<dbReference type="RefSeq" id="WP_006977665.1">
    <property type="nucleotide sequence ID" value="NZ_ABVL01000001.1"/>
</dbReference>
<proteinExistence type="predicted"/>
<reference evidence="3 4" key="1">
    <citation type="journal article" date="2011" name="J. Bacteriol.">
        <title>Genome sequence of Chthoniobacter flavus Ellin428, an aerobic heterotrophic soil bacterium.</title>
        <authorList>
            <person name="Kant R."/>
            <person name="van Passel M.W."/>
            <person name="Palva A."/>
            <person name="Lucas S."/>
            <person name="Lapidus A."/>
            <person name="Glavina Del Rio T."/>
            <person name="Dalin E."/>
            <person name="Tice H."/>
            <person name="Bruce D."/>
            <person name="Goodwin L."/>
            <person name="Pitluck S."/>
            <person name="Larimer F.W."/>
            <person name="Land M.L."/>
            <person name="Hauser L."/>
            <person name="Sangwan P."/>
            <person name="de Vos W.M."/>
            <person name="Janssen P.H."/>
            <person name="Smidt H."/>
        </authorList>
    </citation>
    <scope>NUCLEOTIDE SEQUENCE [LARGE SCALE GENOMIC DNA]</scope>
    <source>
        <strain evidence="3 4">Ellin428</strain>
    </source>
</reference>
<dbReference type="Pfam" id="PF13590">
    <property type="entry name" value="DUF4136"/>
    <property type="match status" value="1"/>
</dbReference>
<name>B4CUH5_9BACT</name>
<feature type="signal peptide" evidence="1">
    <location>
        <begin position="1"/>
        <end position="23"/>
    </location>
</feature>
<accession>B4CUH5</accession>
<evidence type="ECO:0000313" key="3">
    <source>
        <dbReference type="EMBL" id="EDY22213.1"/>
    </source>
</evidence>
<dbReference type="STRING" id="497964.CfE428DRAFT_0338"/>
<dbReference type="InterPro" id="IPR025411">
    <property type="entry name" value="DUF4136"/>
</dbReference>
<protein>
    <recommendedName>
        <fullName evidence="2">DUF4136 domain-containing protein</fullName>
    </recommendedName>
</protein>
<sequence precursor="true">MNTFQRLLLIGPVVLLAACATIATNTTTKRDYDRNADFTRYKTYAWVAAKTQATSPAVDQAIRAAVDKGLAAHGFKKADGTTPGFYVTYHVTGERPDAHHYTDWSLNVATAAGAGYYQGWPNNPETYRILDQAHPGTLILDMIESGRNALVWRGVITSALDEKAKDDANKATVAANLLIGMFPPPPAPVAKTQ</sequence>
<dbReference type="EMBL" id="ABVL01000001">
    <property type="protein sequence ID" value="EDY22213.1"/>
    <property type="molecule type" value="Genomic_DNA"/>
</dbReference>
<feature type="chain" id="PRO_5002800181" description="DUF4136 domain-containing protein" evidence="1">
    <location>
        <begin position="24"/>
        <end position="193"/>
    </location>
</feature>
<dbReference type="AlphaFoldDB" id="B4CUH5"/>
<gene>
    <name evidence="3" type="ORF">CfE428DRAFT_0338</name>
</gene>
<comment type="caution">
    <text evidence="3">The sequence shown here is derived from an EMBL/GenBank/DDBJ whole genome shotgun (WGS) entry which is preliminary data.</text>
</comment>
<evidence type="ECO:0000313" key="4">
    <source>
        <dbReference type="Proteomes" id="UP000005824"/>
    </source>
</evidence>
<dbReference type="PROSITE" id="PS51257">
    <property type="entry name" value="PROKAR_LIPOPROTEIN"/>
    <property type="match status" value="1"/>
</dbReference>
<dbReference type="Proteomes" id="UP000005824">
    <property type="component" value="Unassembled WGS sequence"/>
</dbReference>
<evidence type="ECO:0000256" key="1">
    <source>
        <dbReference type="SAM" id="SignalP"/>
    </source>
</evidence>
<organism evidence="3 4">
    <name type="scientific">Chthoniobacter flavus Ellin428</name>
    <dbReference type="NCBI Taxonomy" id="497964"/>
    <lineage>
        <taxon>Bacteria</taxon>
        <taxon>Pseudomonadati</taxon>
        <taxon>Verrucomicrobiota</taxon>
        <taxon>Spartobacteria</taxon>
        <taxon>Chthoniobacterales</taxon>
        <taxon>Chthoniobacteraceae</taxon>
        <taxon>Chthoniobacter</taxon>
    </lineage>
</organism>
<dbReference type="Gene3D" id="3.30.160.670">
    <property type="match status" value="1"/>
</dbReference>
<dbReference type="InParanoid" id="B4CUH5"/>